<proteinExistence type="inferred from homology"/>
<dbReference type="Proteomes" id="UP000694397">
    <property type="component" value="Chromosome 15"/>
</dbReference>
<dbReference type="InterPro" id="IPR018464">
    <property type="entry name" value="CENP-O"/>
</dbReference>
<evidence type="ECO:0000313" key="9">
    <source>
        <dbReference type="Ensembl" id="ENSSFOP00015020681.2"/>
    </source>
</evidence>
<dbReference type="GeneTree" id="ENSGT00390000016702"/>
<evidence type="ECO:0000256" key="7">
    <source>
        <dbReference type="ARBA" id="ARBA00023328"/>
    </source>
</evidence>
<dbReference type="OrthoDB" id="10050372at2759"/>
<comment type="similarity">
    <text evidence="3">Belongs to the CENP-O/MCM21 family.</text>
</comment>
<evidence type="ECO:0000256" key="6">
    <source>
        <dbReference type="ARBA" id="ARBA00023242"/>
    </source>
</evidence>
<evidence type="ECO:0000256" key="1">
    <source>
        <dbReference type="ARBA" id="ARBA00004123"/>
    </source>
</evidence>
<comment type="subcellular location">
    <subcellularLocation>
        <location evidence="2">Chromosome</location>
        <location evidence="2">Centromere</location>
    </subcellularLocation>
    <subcellularLocation>
        <location evidence="1">Nucleus</location>
    </subcellularLocation>
</comment>
<protein>
    <recommendedName>
        <fullName evidence="4">Centromere protein O</fullName>
    </recommendedName>
</protein>
<keyword evidence="7" id="KW-0137">Centromere</keyword>
<evidence type="ECO:0000256" key="5">
    <source>
        <dbReference type="ARBA" id="ARBA00022454"/>
    </source>
</evidence>
<dbReference type="CDD" id="cd23836">
    <property type="entry name" value="DRWD-C_CENP-O"/>
    <property type="match status" value="1"/>
</dbReference>
<reference evidence="9 10" key="1">
    <citation type="submission" date="2019-04" db="EMBL/GenBank/DDBJ databases">
        <authorList>
            <consortium name="Wellcome Sanger Institute Data Sharing"/>
        </authorList>
    </citation>
    <scope>NUCLEOTIDE SEQUENCE [LARGE SCALE GENOMIC DNA]</scope>
</reference>
<name>A0A8C9RUS0_SCLFO</name>
<dbReference type="GO" id="GO:0005634">
    <property type="term" value="C:nucleus"/>
    <property type="evidence" value="ECO:0007669"/>
    <property type="project" value="UniProtKB-SubCell"/>
</dbReference>
<dbReference type="AlphaFoldDB" id="A0A8C9RUS0"/>
<keyword evidence="10" id="KW-1185">Reference proteome</keyword>
<dbReference type="Ensembl" id="ENSSFOT00015020914.2">
    <property type="protein sequence ID" value="ENSSFOP00015020681.2"/>
    <property type="gene ID" value="ENSSFOG00015013313.2"/>
</dbReference>
<accession>A0A8C9RUS0</accession>
<evidence type="ECO:0000313" key="10">
    <source>
        <dbReference type="Proteomes" id="UP000694397"/>
    </source>
</evidence>
<organism evidence="9 10">
    <name type="scientific">Scleropages formosus</name>
    <name type="common">Asian bonytongue</name>
    <name type="synonym">Osteoglossum formosum</name>
    <dbReference type="NCBI Taxonomy" id="113540"/>
    <lineage>
        <taxon>Eukaryota</taxon>
        <taxon>Metazoa</taxon>
        <taxon>Chordata</taxon>
        <taxon>Craniata</taxon>
        <taxon>Vertebrata</taxon>
        <taxon>Euteleostomi</taxon>
        <taxon>Actinopterygii</taxon>
        <taxon>Neopterygii</taxon>
        <taxon>Teleostei</taxon>
        <taxon>Osteoglossocephala</taxon>
        <taxon>Osteoglossomorpha</taxon>
        <taxon>Osteoglossiformes</taxon>
        <taxon>Osteoglossidae</taxon>
        <taxon>Scleropages</taxon>
    </lineage>
</organism>
<evidence type="ECO:0000256" key="8">
    <source>
        <dbReference type="SAM" id="MobiDB-lite"/>
    </source>
</evidence>
<evidence type="ECO:0000256" key="2">
    <source>
        <dbReference type="ARBA" id="ARBA00004584"/>
    </source>
</evidence>
<evidence type="ECO:0000256" key="3">
    <source>
        <dbReference type="ARBA" id="ARBA00007321"/>
    </source>
</evidence>
<keyword evidence="6" id="KW-0539">Nucleus</keyword>
<reference evidence="9" key="3">
    <citation type="submission" date="2025-09" db="UniProtKB">
        <authorList>
            <consortium name="Ensembl"/>
        </authorList>
    </citation>
    <scope>IDENTIFICATION</scope>
</reference>
<dbReference type="PANTHER" id="PTHR14582">
    <property type="entry name" value="INNER KINETOCHORE SUBUNIT MAL2"/>
    <property type="match status" value="1"/>
</dbReference>
<reference evidence="9" key="2">
    <citation type="submission" date="2025-08" db="UniProtKB">
        <authorList>
            <consortium name="Ensembl"/>
        </authorList>
    </citation>
    <scope>IDENTIFICATION</scope>
</reference>
<keyword evidence="5" id="KW-0158">Chromosome</keyword>
<dbReference type="Pfam" id="PF09496">
    <property type="entry name" value="CENP-O"/>
    <property type="match status" value="1"/>
</dbReference>
<sequence length="312" mass="35123">MLGELGMRGDGGGCGGLVNAPCPFSGVLAHLSALETESVRLVELQREAWRQQATREELCATVERLRAQRDQLRAKVLSATSLQQVMTEVDQENEEKRSEEEKSAGDSQLHMSLLTARLSHVKNLLRAHHLIGGYDITETRRGKGVCFSIATAFEDRTLETYNVEMDLARTMRICRHNIPPFIPLERLAQENFQSDIMAFLDSLSMHLNAYVGRRQQVRLIQELFHGSVKVLESNALCSILVLRCRQVGEKKAAALCTLEYGDPTRCLPTRVTIDSEEKTLTDSPQWNEIQALFLETPAHQALLAIRREERIA</sequence>
<evidence type="ECO:0000256" key="4">
    <source>
        <dbReference type="ARBA" id="ARBA00016395"/>
    </source>
</evidence>
<dbReference type="CDD" id="cd23835">
    <property type="entry name" value="DRWD-N_CENP-O"/>
    <property type="match status" value="1"/>
</dbReference>
<dbReference type="GO" id="GO:0031511">
    <property type="term" value="C:Mis6-Sim4 complex"/>
    <property type="evidence" value="ECO:0007669"/>
    <property type="project" value="TreeGrafter"/>
</dbReference>
<dbReference type="PANTHER" id="PTHR14582:SF1">
    <property type="entry name" value="CENTROMERE PROTEIN O"/>
    <property type="match status" value="1"/>
</dbReference>
<feature type="compositionally biased region" description="Basic and acidic residues" evidence="8">
    <location>
        <begin position="94"/>
        <end position="104"/>
    </location>
</feature>
<feature type="region of interest" description="Disordered" evidence="8">
    <location>
        <begin position="85"/>
        <end position="107"/>
    </location>
</feature>
<gene>
    <name evidence="9" type="primary">cenpo</name>
</gene>